<dbReference type="PANTHER" id="PTHR31001">
    <property type="entry name" value="UNCHARACTERIZED TRANSCRIPTIONAL REGULATORY PROTEIN"/>
    <property type="match status" value="1"/>
</dbReference>
<dbReference type="OrthoDB" id="4934715at2759"/>
<organism evidence="4 5">
    <name type="scientific">Clonostachys byssicola</name>
    <dbReference type="NCBI Taxonomy" id="160290"/>
    <lineage>
        <taxon>Eukaryota</taxon>
        <taxon>Fungi</taxon>
        <taxon>Dikarya</taxon>
        <taxon>Ascomycota</taxon>
        <taxon>Pezizomycotina</taxon>
        <taxon>Sordariomycetes</taxon>
        <taxon>Hypocreomycetidae</taxon>
        <taxon>Hypocreales</taxon>
        <taxon>Bionectriaceae</taxon>
        <taxon>Clonostachys</taxon>
    </lineage>
</organism>
<evidence type="ECO:0000313" key="4">
    <source>
        <dbReference type="EMBL" id="CAG9986778.1"/>
    </source>
</evidence>
<feature type="domain" description="Xylanolytic transcriptional activator regulatory" evidence="3">
    <location>
        <begin position="184"/>
        <end position="258"/>
    </location>
</feature>
<sequence>MCELPEATSWKLRINLHALQTSTRQEISHQPSFASGGTLRPSLLFETSQDQSYEELVNCLPAKPVVDQLVNLFVNGLDIPTLPIHLPVFLKDYQLFWDNPGRVSLPWLSILFSIISLGLQYVLRSGSAIDGIPYTEPACRKFASKAAECLRTFDYAKPAPRTVEAMIMYMLCEHIWLGEYRFRASLILSLTIRLAMRAGYHRDPSHYSQISTFEGEVRRRSWSYLVQLDILFASYLGLPRHISDRRTDTALPSNIADEDLQPDITSLPSIRNPAEPSAISFLNYREQLCKILDQITDCTTSFEDLPYDKVLRLDLALDRQIDACPAWLDPSPRFEVRIMNDPATMNQAIEVDILAQRARIILHRRLLIPAHGNPQYLPSRNKCVAAAARILQHQITVSQISFNVDGMTVPNWRALSLMHEDFLLASIILCLHINQDIRHGKVSRDLEDSPSKEVELQEHLGLLGSCRKILLDAEKPNRDAQRAAQVIEVVLLQASKARNANPDKDEDTNDAITGVCPASSEPGPADFVPVGLEDGYFGDPYWFGNQVPMFSDLDHAFASFPSDEQFPFLAGSDLDDILSLGL</sequence>
<protein>
    <recommendedName>
        <fullName evidence="3">Xylanolytic transcriptional activator regulatory domain-containing protein</fullName>
    </recommendedName>
</protein>
<dbReference type="CDD" id="cd12148">
    <property type="entry name" value="fungal_TF_MHR"/>
    <property type="match status" value="1"/>
</dbReference>
<dbReference type="Pfam" id="PF04082">
    <property type="entry name" value="Fungal_trans"/>
    <property type="match status" value="1"/>
</dbReference>
<dbReference type="PANTHER" id="PTHR31001:SF49">
    <property type="entry name" value="ZN(II)2CYS6 TRANSCRIPTION FACTOR (EUROFUNG)"/>
    <property type="match status" value="1"/>
</dbReference>
<dbReference type="InterPro" id="IPR007219">
    <property type="entry name" value="XnlR_reg_dom"/>
</dbReference>
<dbReference type="GO" id="GO:0006351">
    <property type="term" value="P:DNA-templated transcription"/>
    <property type="evidence" value="ECO:0007669"/>
    <property type="project" value="InterPro"/>
</dbReference>
<reference evidence="4 5" key="2">
    <citation type="submission" date="2021-10" db="EMBL/GenBank/DDBJ databases">
        <authorList>
            <person name="Piombo E."/>
        </authorList>
    </citation>
    <scope>NUCLEOTIDE SEQUENCE [LARGE SCALE GENOMIC DNA]</scope>
</reference>
<dbReference type="GO" id="GO:0005634">
    <property type="term" value="C:nucleus"/>
    <property type="evidence" value="ECO:0007669"/>
    <property type="project" value="UniProtKB-SubCell"/>
</dbReference>
<gene>
    <name evidence="4" type="ORF">CBYS24578_00007976</name>
</gene>
<evidence type="ECO:0000256" key="1">
    <source>
        <dbReference type="ARBA" id="ARBA00004123"/>
    </source>
</evidence>
<evidence type="ECO:0000256" key="2">
    <source>
        <dbReference type="ARBA" id="ARBA00023242"/>
    </source>
</evidence>
<dbReference type="GO" id="GO:0008270">
    <property type="term" value="F:zinc ion binding"/>
    <property type="evidence" value="ECO:0007669"/>
    <property type="project" value="InterPro"/>
</dbReference>
<dbReference type="AlphaFoldDB" id="A0A9N9Y4Q7"/>
<keyword evidence="5" id="KW-1185">Reference proteome</keyword>
<evidence type="ECO:0000259" key="3">
    <source>
        <dbReference type="SMART" id="SM00906"/>
    </source>
</evidence>
<evidence type="ECO:0000313" key="5">
    <source>
        <dbReference type="Proteomes" id="UP000754883"/>
    </source>
</evidence>
<proteinExistence type="predicted"/>
<reference evidence="5" key="1">
    <citation type="submission" date="2019-06" db="EMBL/GenBank/DDBJ databases">
        <authorList>
            <person name="Broberg M."/>
        </authorList>
    </citation>
    <scope>NUCLEOTIDE SEQUENCE [LARGE SCALE GENOMIC DNA]</scope>
</reference>
<accession>A0A9N9Y4Q7</accession>
<comment type="subcellular location">
    <subcellularLocation>
        <location evidence="1">Nucleus</location>
    </subcellularLocation>
</comment>
<comment type="caution">
    <text evidence="4">The sequence shown here is derived from an EMBL/GenBank/DDBJ whole genome shotgun (WGS) entry which is preliminary data.</text>
</comment>
<dbReference type="SMART" id="SM00906">
    <property type="entry name" value="Fungal_trans"/>
    <property type="match status" value="1"/>
</dbReference>
<dbReference type="EMBL" id="CABFNO020001405">
    <property type="protein sequence ID" value="CAG9986778.1"/>
    <property type="molecule type" value="Genomic_DNA"/>
</dbReference>
<name>A0A9N9Y4Q7_9HYPO</name>
<dbReference type="Proteomes" id="UP000754883">
    <property type="component" value="Unassembled WGS sequence"/>
</dbReference>
<dbReference type="InterPro" id="IPR050613">
    <property type="entry name" value="Sec_Metabolite_Reg"/>
</dbReference>
<dbReference type="GO" id="GO:0003677">
    <property type="term" value="F:DNA binding"/>
    <property type="evidence" value="ECO:0007669"/>
    <property type="project" value="InterPro"/>
</dbReference>
<keyword evidence="2" id="KW-0539">Nucleus</keyword>